<dbReference type="Proteomes" id="UP000237271">
    <property type="component" value="Unassembled WGS sequence"/>
</dbReference>
<feature type="region of interest" description="Disordered" evidence="1">
    <location>
        <begin position="1"/>
        <end position="70"/>
    </location>
</feature>
<evidence type="ECO:0000256" key="1">
    <source>
        <dbReference type="SAM" id="MobiDB-lite"/>
    </source>
</evidence>
<name>A0A2P4Y8G1_9STRA</name>
<organism evidence="2 3">
    <name type="scientific">Phytophthora palmivora</name>
    <dbReference type="NCBI Taxonomy" id="4796"/>
    <lineage>
        <taxon>Eukaryota</taxon>
        <taxon>Sar</taxon>
        <taxon>Stramenopiles</taxon>
        <taxon>Oomycota</taxon>
        <taxon>Peronosporomycetes</taxon>
        <taxon>Peronosporales</taxon>
        <taxon>Peronosporaceae</taxon>
        <taxon>Phytophthora</taxon>
    </lineage>
</organism>
<feature type="compositionally biased region" description="Basic residues" evidence="1">
    <location>
        <begin position="1"/>
        <end position="11"/>
    </location>
</feature>
<reference evidence="2 3" key="1">
    <citation type="journal article" date="2017" name="Genome Biol. Evol.">
        <title>Phytophthora megakarya and P. palmivora, closely related causal agents of cacao black pod rot, underwent increases in genome sizes and gene numbers by different mechanisms.</title>
        <authorList>
            <person name="Ali S.S."/>
            <person name="Shao J."/>
            <person name="Lary D.J."/>
            <person name="Kronmiller B."/>
            <person name="Shen D."/>
            <person name="Strem M.D."/>
            <person name="Amoako-Attah I."/>
            <person name="Akrofi A.Y."/>
            <person name="Begoude B.A."/>
            <person name="Ten Hoopen G.M."/>
            <person name="Coulibaly K."/>
            <person name="Kebe B.I."/>
            <person name="Melnick R.L."/>
            <person name="Guiltinan M.J."/>
            <person name="Tyler B.M."/>
            <person name="Meinhardt L.W."/>
            <person name="Bailey B.A."/>
        </authorList>
    </citation>
    <scope>NUCLEOTIDE SEQUENCE [LARGE SCALE GENOMIC DNA]</scope>
    <source>
        <strain evidence="3">sbr112.9</strain>
    </source>
</reference>
<evidence type="ECO:0000313" key="2">
    <source>
        <dbReference type="EMBL" id="POM74093.1"/>
    </source>
</evidence>
<dbReference type="OrthoDB" id="123207at2759"/>
<dbReference type="AlphaFoldDB" id="A0A2P4Y8G1"/>
<feature type="compositionally biased region" description="Polar residues" evidence="1">
    <location>
        <begin position="46"/>
        <end position="68"/>
    </location>
</feature>
<dbReference type="EMBL" id="NCKW01004934">
    <property type="protein sequence ID" value="POM74093.1"/>
    <property type="molecule type" value="Genomic_DNA"/>
</dbReference>
<gene>
    <name evidence="2" type="ORF">PHPALM_9000</name>
</gene>
<accession>A0A2P4Y8G1</accession>
<evidence type="ECO:0000313" key="3">
    <source>
        <dbReference type="Proteomes" id="UP000237271"/>
    </source>
</evidence>
<feature type="compositionally biased region" description="Low complexity" evidence="1">
    <location>
        <begin position="116"/>
        <end position="128"/>
    </location>
</feature>
<proteinExistence type="predicted"/>
<protein>
    <submittedName>
        <fullName evidence="2">Uncharacterized protein</fullName>
    </submittedName>
</protein>
<feature type="region of interest" description="Disordered" evidence="1">
    <location>
        <begin position="106"/>
        <end position="130"/>
    </location>
</feature>
<keyword evidence="3" id="KW-1185">Reference proteome</keyword>
<sequence>MDLKQRERRIRRVNEPAPQRPPSIRIKEALRKGRMPVSTGREQDFSSEQASNTPNNAENKTNQPTTENPVVAKGKTTTQQFTSHGVNSNVQETVASLVRVAQLVDGLGPSDDESDSSPPLDSTSFLSPTLPPTLMPTSATCSIKIAQNKKFPHITAAMWMDNHPVHMISTGGSRSLGPVCKQIILDDMLDVPEVMPVMLEEN</sequence>
<comment type="caution">
    <text evidence="2">The sequence shown here is derived from an EMBL/GenBank/DDBJ whole genome shotgun (WGS) entry which is preliminary data.</text>
</comment>